<keyword evidence="6 9" id="KW-1133">Transmembrane helix</keyword>
<name>A0A8X8XP25_SALSN</name>
<dbReference type="EMBL" id="PNBA02000008">
    <property type="protein sequence ID" value="KAG6415398.1"/>
    <property type="molecule type" value="Genomic_DNA"/>
</dbReference>
<organism evidence="11">
    <name type="scientific">Salvia splendens</name>
    <name type="common">Scarlet sage</name>
    <dbReference type="NCBI Taxonomy" id="180675"/>
    <lineage>
        <taxon>Eukaryota</taxon>
        <taxon>Viridiplantae</taxon>
        <taxon>Streptophyta</taxon>
        <taxon>Embryophyta</taxon>
        <taxon>Tracheophyta</taxon>
        <taxon>Spermatophyta</taxon>
        <taxon>Magnoliopsida</taxon>
        <taxon>eudicotyledons</taxon>
        <taxon>Gunneridae</taxon>
        <taxon>Pentapetalae</taxon>
        <taxon>asterids</taxon>
        <taxon>lamiids</taxon>
        <taxon>Lamiales</taxon>
        <taxon>Lamiaceae</taxon>
        <taxon>Nepetoideae</taxon>
        <taxon>Mentheae</taxon>
        <taxon>Salviinae</taxon>
        <taxon>Salvia</taxon>
        <taxon>Salvia subgen. Calosphace</taxon>
        <taxon>core Calosphace</taxon>
    </lineage>
</organism>
<dbReference type="InterPro" id="IPR000727">
    <property type="entry name" value="T_SNARE_dom"/>
</dbReference>
<keyword evidence="7" id="KW-0175">Coiled coil</keyword>
<reference evidence="11" key="1">
    <citation type="submission" date="2018-01" db="EMBL/GenBank/DDBJ databases">
        <authorList>
            <person name="Mao J.F."/>
        </authorList>
    </citation>
    <scope>NUCLEOTIDE SEQUENCE</scope>
    <source>
        <strain evidence="11">Huo1</strain>
        <tissue evidence="11">Leaf</tissue>
    </source>
</reference>
<comment type="caution">
    <text evidence="11">The sequence shown here is derived from an EMBL/GenBank/DDBJ whole genome shotgun (WGS) entry which is preliminary data.</text>
</comment>
<dbReference type="CDD" id="cd15841">
    <property type="entry name" value="SNARE_Qc"/>
    <property type="match status" value="1"/>
</dbReference>
<comment type="similarity">
    <text evidence="2">Belongs to the syntaxin family.</text>
</comment>
<dbReference type="GO" id="GO:0016020">
    <property type="term" value="C:membrane"/>
    <property type="evidence" value="ECO:0007669"/>
    <property type="project" value="UniProtKB-SubCell"/>
</dbReference>
<sequence length="299" mass="34375">MAGKRRLTLSISLFIPPNKSSIALNHQKQKNSNKMSVYDILFRVDSICKKYEKYDIEKQRDQNAFSDDAFAHLYSTFDSQIHLALKKSKFAAYETDRATVVALYAEVRRIKARLMDEVPKLRKLAQRKVKGMSKEEQEARIELVLTIPYRIQAIHDGNRGGPATEIFGSSSNKHIKFDSDGKMDDGYFEQSEESSQFRQEYEMRKKKQACSLSTLSCLEVISEGLDTLKNLAKDMNEEMDRQVPLIDEIDTKVDKASSDLRHTNVRLKETLTRVRSSRNFCIDIVLIIILLGIAAYLYK</sequence>
<evidence type="ECO:0000256" key="6">
    <source>
        <dbReference type="ARBA" id="ARBA00022989"/>
    </source>
</evidence>
<dbReference type="GO" id="GO:0015031">
    <property type="term" value="P:protein transport"/>
    <property type="evidence" value="ECO:0007669"/>
    <property type="project" value="UniProtKB-KW"/>
</dbReference>
<keyword evidence="8 9" id="KW-0472">Membrane</keyword>
<dbReference type="PROSITE" id="PS50192">
    <property type="entry name" value="T_SNARE"/>
    <property type="match status" value="1"/>
</dbReference>
<evidence type="ECO:0000313" key="11">
    <source>
        <dbReference type="EMBL" id="KAG6415398.1"/>
    </source>
</evidence>
<accession>A0A8X8XP25</accession>
<evidence type="ECO:0000313" key="12">
    <source>
        <dbReference type="Proteomes" id="UP000298416"/>
    </source>
</evidence>
<proteinExistence type="inferred from homology"/>
<evidence type="ECO:0000256" key="3">
    <source>
        <dbReference type="ARBA" id="ARBA00022448"/>
    </source>
</evidence>
<evidence type="ECO:0000256" key="2">
    <source>
        <dbReference type="ARBA" id="ARBA00009063"/>
    </source>
</evidence>
<keyword evidence="4 9" id="KW-0812">Transmembrane</keyword>
<gene>
    <name evidence="11" type="ORF">SASPL_122809</name>
</gene>
<dbReference type="AlphaFoldDB" id="A0A8X8XP25"/>
<evidence type="ECO:0000256" key="1">
    <source>
        <dbReference type="ARBA" id="ARBA00004211"/>
    </source>
</evidence>
<dbReference type="Proteomes" id="UP000298416">
    <property type="component" value="Unassembled WGS sequence"/>
</dbReference>
<evidence type="ECO:0000256" key="4">
    <source>
        <dbReference type="ARBA" id="ARBA00022692"/>
    </source>
</evidence>
<evidence type="ECO:0000256" key="8">
    <source>
        <dbReference type="ARBA" id="ARBA00023136"/>
    </source>
</evidence>
<evidence type="ECO:0000259" key="10">
    <source>
        <dbReference type="PROSITE" id="PS50192"/>
    </source>
</evidence>
<evidence type="ECO:0000256" key="7">
    <source>
        <dbReference type="ARBA" id="ARBA00023054"/>
    </source>
</evidence>
<dbReference type="Pfam" id="PF05739">
    <property type="entry name" value="SNARE"/>
    <property type="match status" value="1"/>
</dbReference>
<protein>
    <recommendedName>
        <fullName evidence="10">t-SNARE coiled-coil homology domain-containing protein</fullName>
    </recommendedName>
</protein>
<evidence type="ECO:0000256" key="5">
    <source>
        <dbReference type="ARBA" id="ARBA00022927"/>
    </source>
</evidence>
<dbReference type="Gene3D" id="1.20.5.110">
    <property type="match status" value="1"/>
</dbReference>
<keyword evidence="12" id="KW-1185">Reference proteome</keyword>
<feature type="transmembrane region" description="Helical" evidence="9">
    <location>
        <begin position="277"/>
        <end position="298"/>
    </location>
</feature>
<reference evidence="11" key="2">
    <citation type="submission" date="2020-08" db="EMBL/GenBank/DDBJ databases">
        <title>Plant Genome Project.</title>
        <authorList>
            <person name="Zhang R.-G."/>
        </authorList>
    </citation>
    <scope>NUCLEOTIDE SEQUENCE</scope>
    <source>
        <strain evidence="11">Huo1</strain>
        <tissue evidence="11">Leaf</tissue>
    </source>
</reference>
<feature type="domain" description="T-SNARE coiled-coil homology" evidence="10">
    <location>
        <begin position="208"/>
        <end position="270"/>
    </location>
</feature>
<dbReference type="SUPFAM" id="SSF58038">
    <property type="entry name" value="SNARE fusion complex"/>
    <property type="match status" value="1"/>
</dbReference>
<comment type="subcellular location">
    <subcellularLocation>
        <location evidence="1">Membrane</location>
        <topology evidence="1">Single-pass type IV membrane protein</topology>
    </subcellularLocation>
</comment>
<keyword evidence="5" id="KW-0653">Protein transport</keyword>
<evidence type="ECO:0000256" key="9">
    <source>
        <dbReference type="SAM" id="Phobius"/>
    </source>
</evidence>
<keyword evidence="3" id="KW-0813">Transport</keyword>
<dbReference type="FunFam" id="1.20.5.110:FF:000006">
    <property type="entry name" value="Syntaxin 6"/>
    <property type="match status" value="1"/>
</dbReference>